<keyword evidence="3" id="KW-1185">Reference proteome</keyword>
<reference evidence="2 3" key="1">
    <citation type="submission" date="2017-04" db="EMBL/GenBank/DDBJ databases">
        <title>Draft genome sequence of Marssonina coronaria NL1: causal agent of apple blotch.</title>
        <authorList>
            <person name="Cheng Q."/>
        </authorList>
    </citation>
    <scope>NUCLEOTIDE SEQUENCE [LARGE SCALE GENOMIC DNA]</scope>
    <source>
        <strain evidence="2 3">NL1</strain>
    </source>
</reference>
<feature type="compositionally biased region" description="Basic and acidic residues" evidence="1">
    <location>
        <begin position="156"/>
        <end position="169"/>
    </location>
</feature>
<feature type="compositionally biased region" description="Basic and acidic residues" evidence="1">
    <location>
        <begin position="203"/>
        <end position="212"/>
    </location>
</feature>
<name>A0A218Z8Q7_9HELO</name>
<organism evidence="2 3">
    <name type="scientific">Diplocarpon coronariae</name>
    <dbReference type="NCBI Taxonomy" id="2795749"/>
    <lineage>
        <taxon>Eukaryota</taxon>
        <taxon>Fungi</taxon>
        <taxon>Dikarya</taxon>
        <taxon>Ascomycota</taxon>
        <taxon>Pezizomycotina</taxon>
        <taxon>Leotiomycetes</taxon>
        <taxon>Helotiales</taxon>
        <taxon>Drepanopezizaceae</taxon>
        <taxon>Diplocarpon</taxon>
    </lineage>
</organism>
<gene>
    <name evidence="2" type="ORF">B2J93_2092</name>
</gene>
<dbReference type="AlphaFoldDB" id="A0A218Z8Q7"/>
<protein>
    <submittedName>
        <fullName evidence="2">Uncharacterized protein</fullName>
    </submittedName>
</protein>
<sequence length="212" mass="23563">MPGVNVHGLKDLLPIGVGVELDQDSQRHVDRLTYVRDNDLRCTRIQCFREDGLVFLGDPLDDRGLALKVVPSGLDSTAWRTIKYGILNIKTYDGTKISQPTVLASEPPFPALSVSGHDPGRRVANGGSQTKRREDHIQSGSVEASTLRAPKAGLVEGRRDRDSGDEPSRQVHSAFLAKHQRRSWWHHLRLDGKASRKSRGYVKRAEREGALT</sequence>
<comment type="caution">
    <text evidence="2">The sequence shown here is derived from an EMBL/GenBank/DDBJ whole genome shotgun (WGS) entry which is preliminary data.</text>
</comment>
<evidence type="ECO:0000256" key="1">
    <source>
        <dbReference type="SAM" id="MobiDB-lite"/>
    </source>
</evidence>
<dbReference type="InParanoid" id="A0A218Z8Q7"/>
<proteinExistence type="predicted"/>
<accession>A0A218Z8Q7</accession>
<evidence type="ECO:0000313" key="3">
    <source>
        <dbReference type="Proteomes" id="UP000242519"/>
    </source>
</evidence>
<dbReference type="Proteomes" id="UP000242519">
    <property type="component" value="Unassembled WGS sequence"/>
</dbReference>
<feature type="region of interest" description="Disordered" evidence="1">
    <location>
        <begin position="106"/>
        <end position="170"/>
    </location>
</feature>
<feature type="region of interest" description="Disordered" evidence="1">
    <location>
        <begin position="192"/>
        <end position="212"/>
    </location>
</feature>
<evidence type="ECO:0000313" key="2">
    <source>
        <dbReference type="EMBL" id="OWP04084.1"/>
    </source>
</evidence>
<dbReference type="EMBL" id="MZNU01000136">
    <property type="protein sequence ID" value="OWP04084.1"/>
    <property type="molecule type" value="Genomic_DNA"/>
</dbReference>